<reference evidence="1 2" key="1">
    <citation type="journal article" date="2020" name="ISME J.">
        <title>Comparative genomics reveals insights into cyanobacterial evolution and habitat adaptation.</title>
        <authorList>
            <person name="Chen M.Y."/>
            <person name="Teng W.K."/>
            <person name="Zhao L."/>
            <person name="Hu C.X."/>
            <person name="Zhou Y.K."/>
            <person name="Han B.P."/>
            <person name="Song L.R."/>
            <person name="Shu W.S."/>
        </authorList>
    </citation>
    <scope>NUCLEOTIDE SEQUENCE [LARGE SCALE GENOMIC DNA]</scope>
    <source>
        <strain evidence="1 2">FACHB-723</strain>
    </source>
</reference>
<evidence type="ECO:0000313" key="2">
    <source>
        <dbReference type="Proteomes" id="UP000642094"/>
    </source>
</evidence>
<evidence type="ECO:0008006" key="3">
    <source>
        <dbReference type="Google" id="ProtNLM"/>
    </source>
</evidence>
<organism evidence="1 2">
    <name type="scientific">Pseudanabaena mucicola FACHB-723</name>
    <dbReference type="NCBI Taxonomy" id="2692860"/>
    <lineage>
        <taxon>Bacteria</taxon>
        <taxon>Bacillati</taxon>
        <taxon>Cyanobacteriota</taxon>
        <taxon>Cyanophyceae</taxon>
        <taxon>Pseudanabaenales</taxon>
        <taxon>Pseudanabaenaceae</taxon>
        <taxon>Pseudanabaena</taxon>
    </lineage>
</organism>
<dbReference type="EMBL" id="JACJQB010000006">
    <property type="protein sequence ID" value="MBD2187592.1"/>
    <property type="molecule type" value="Genomic_DNA"/>
</dbReference>
<comment type="caution">
    <text evidence="1">The sequence shown here is derived from an EMBL/GenBank/DDBJ whole genome shotgun (WGS) entry which is preliminary data.</text>
</comment>
<accession>A0ABR7ZUX2</accession>
<sequence>MKVKINNNYVAIFVIALLGSVLSWEPIHAASLYFKSNPPPRQADADPILDIDPFASGQQVTFDVFLDLTGVNLGLGGDNVKINFEYAYNPLELKLVNKILDPKNLFEVDSPLKEKQKQEARKDGEKFTINIGRVLLGMARDEGGPIELNHPKNAPGGQLLLSSLIFVGVAPVNTGFYDFRLEEGFEIIDSNGVPRQKEFALGKLLPEDLLGEKLPDPNGLKEVEVQCPPKEKLSQSSTSEFCQIRPVPIPSSLMGTLAVAVFGVGTILKSKLKTFLL</sequence>
<proteinExistence type="predicted"/>
<keyword evidence="2" id="KW-1185">Reference proteome</keyword>
<name>A0ABR7ZUX2_9CYAN</name>
<protein>
    <recommendedName>
        <fullName evidence="3">PEP-CTERM sorting domain-containing protein</fullName>
    </recommendedName>
</protein>
<dbReference type="Proteomes" id="UP000642094">
    <property type="component" value="Unassembled WGS sequence"/>
</dbReference>
<dbReference type="RefSeq" id="WP_190402470.1">
    <property type="nucleotide sequence ID" value="NZ_JACJQB010000006.1"/>
</dbReference>
<gene>
    <name evidence="1" type="ORF">H6F41_05475</name>
</gene>
<evidence type="ECO:0000313" key="1">
    <source>
        <dbReference type="EMBL" id="MBD2187592.1"/>
    </source>
</evidence>